<protein>
    <submittedName>
        <fullName evidence="2">Uncharacterized protein</fullName>
    </submittedName>
</protein>
<evidence type="ECO:0000256" key="1">
    <source>
        <dbReference type="SAM" id="MobiDB-lite"/>
    </source>
</evidence>
<keyword evidence="3" id="KW-1185">Reference proteome</keyword>
<accession>A0A9P0WWV8</accession>
<gene>
    <name evidence="2" type="ORF">PIBRA_LOCUS734</name>
</gene>
<evidence type="ECO:0000313" key="3">
    <source>
        <dbReference type="Proteomes" id="UP001152562"/>
    </source>
</evidence>
<feature type="region of interest" description="Disordered" evidence="1">
    <location>
        <begin position="51"/>
        <end position="85"/>
    </location>
</feature>
<dbReference type="AlphaFoldDB" id="A0A9P0WWV8"/>
<dbReference type="Proteomes" id="UP001152562">
    <property type="component" value="Unassembled WGS sequence"/>
</dbReference>
<comment type="caution">
    <text evidence="2">The sequence shown here is derived from an EMBL/GenBank/DDBJ whole genome shotgun (WGS) entry which is preliminary data.</text>
</comment>
<evidence type="ECO:0000313" key="2">
    <source>
        <dbReference type="EMBL" id="CAH3887429.1"/>
    </source>
</evidence>
<name>A0A9P0WWV8_PIEBR</name>
<dbReference type="EMBL" id="CALOZG010000001">
    <property type="protein sequence ID" value="CAH3887429.1"/>
    <property type="molecule type" value="Genomic_DNA"/>
</dbReference>
<proteinExistence type="predicted"/>
<sequence>MNRDFVYDNQSDRSSAWIRAGSTLNKWLWGALCCGVPGIPCYFCSCCEKNDDDRERPRKELQQPNECPVPTVPTHPEAENPPQKCCQQSAAPFLSFKVNQHHRYPAESQNTHRNQGE</sequence>
<reference evidence="2" key="1">
    <citation type="submission" date="2022-05" db="EMBL/GenBank/DDBJ databases">
        <authorList>
            <person name="Okamura Y."/>
        </authorList>
    </citation>
    <scope>NUCLEOTIDE SEQUENCE</scope>
</reference>
<feature type="compositionally biased region" description="Basic and acidic residues" evidence="1">
    <location>
        <begin position="51"/>
        <end position="61"/>
    </location>
</feature>
<organism evidence="2 3">
    <name type="scientific">Pieris brassicae</name>
    <name type="common">White butterfly</name>
    <name type="synonym">Large white butterfly</name>
    <dbReference type="NCBI Taxonomy" id="7116"/>
    <lineage>
        <taxon>Eukaryota</taxon>
        <taxon>Metazoa</taxon>
        <taxon>Ecdysozoa</taxon>
        <taxon>Arthropoda</taxon>
        <taxon>Hexapoda</taxon>
        <taxon>Insecta</taxon>
        <taxon>Pterygota</taxon>
        <taxon>Neoptera</taxon>
        <taxon>Endopterygota</taxon>
        <taxon>Lepidoptera</taxon>
        <taxon>Glossata</taxon>
        <taxon>Ditrysia</taxon>
        <taxon>Papilionoidea</taxon>
        <taxon>Pieridae</taxon>
        <taxon>Pierinae</taxon>
        <taxon>Pieris</taxon>
    </lineage>
</organism>